<proteinExistence type="predicted"/>
<dbReference type="EMBL" id="GL833164">
    <property type="protein sequence ID" value="EGB03695.1"/>
    <property type="molecule type" value="Genomic_DNA"/>
</dbReference>
<feature type="domain" description="Origin recognition complex subunit 5 C-terminal" evidence="1">
    <location>
        <begin position="375"/>
        <end position="507"/>
    </location>
</feature>
<dbReference type="OrthoDB" id="10687362at2759"/>
<dbReference type="KEGG" id="aaf:AURANDRAFT_67812"/>
<gene>
    <name evidence="2" type="ORF">AURANDRAFT_67812</name>
</gene>
<dbReference type="Proteomes" id="UP000002729">
    <property type="component" value="Unassembled WGS sequence"/>
</dbReference>
<evidence type="ECO:0000313" key="2">
    <source>
        <dbReference type="EMBL" id="EGB03695.1"/>
    </source>
</evidence>
<protein>
    <recommendedName>
        <fullName evidence="1">Origin recognition complex subunit 5 C-terminal domain-containing protein</fullName>
    </recommendedName>
</protein>
<dbReference type="GeneID" id="20226447"/>
<reference evidence="2 3" key="1">
    <citation type="journal article" date="2011" name="Proc. Natl. Acad. Sci. U.S.A.">
        <title>Niche of harmful alga Aureococcus anophagefferens revealed through ecogenomics.</title>
        <authorList>
            <person name="Gobler C.J."/>
            <person name="Berry D.L."/>
            <person name="Dyhrman S.T."/>
            <person name="Wilhelm S.W."/>
            <person name="Salamov A."/>
            <person name="Lobanov A.V."/>
            <person name="Zhang Y."/>
            <person name="Collier J.L."/>
            <person name="Wurch L.L."/>
            <person name="Kustka A.B."/>
            <person name="Dill B.D."/>
            <person name="Shah M."/>
            <person name="VerBerkmoes N.C."/>
            <person name="Kuo A."/>
            <person name="Terry A."/>
            <person name="Pangilinan J."/>
            <person name="Lindquist E.A."/>
            <person name="Lucas S."/>
            <person name="Paulsen I.T."/>
            <person name="Hattenrath-Lehmann T.K."/>
            <person name="Talmage S.C."/>
            <person name="Walker E.A."/>
            <person name="Koch F."/>
            <person name="Burson A.M."/>
            <person name="Marcoval M.A."/>
            <person name="Tang Y.Z."/>
            <person name="Lecleir G.R."/>
            <person name="Coyne K.J."/>
            <person name="Berg G.M."/>
            <person name="Bertrand E.M."/>
            <person name="Saito M.A."/>
            <person name="Gladyshev V.N."/>
            <person name="Grigoriev I.V."/>
        </authorList>
    </citation>
    <scope>NUCLEOTIDE SEQUENCE [LARGE SCALE GENOMIC DNA]</scope>
    <source>
        <strain evidence="3">CCMP 1984</strain>
    </source>
</reference>
<dbReference type="PANTHER" id="PTHR12705:SF0">
    <property type="entry name" value="ORIGIN RECOGNITION COMPLEX SUBUNIT 5"/>
    <property type="match status" value="1"/>
</dbReference>
<evidence type="ECO:0000259" key="1">
    <source>
        <dbReference type="Pfam" id="PF14630"/>
    </source>
</evidence>
<accession>F0YMH3</accession>
<dbReference type="InterPro" id="IPR027417">
    <property type="entry name" value="P-loop_NTPase"/>
</dbReference>
<sequence length="509" mass="52045">MSSPEALCAYEQERNENIARNHAFLESIGLAQPRAPPAPAAPAAPAGAAAPADAAFDVDAVLAALGRAWPGRRRELAALAGALLAPGDGPVVVAGPPGGGKTSVVAAAVAGLRLPSAWVDGGALAAAGGASAPRLFDAAARSLRERRGDPAPAAERACRDAAAFARRVDDLARDGPAWDGGRGLCVVVVDACERLLPPYRCGAAAGDEPAGAAAAQLFAAARLCASTDCRVVLIGDDRRLAAAAGPRLRDPVRVDFPPYGPAAVAAAVAAAGERRGALAFGGGDRAVYGAFCAAVAAVAKRATSGVGELLVLASSRKLWEAYAAAHAAGGAAAAYGAVLPALRAALPRLRDAELDVDALVDAGGRPPPPPPPPDLPRGDALLLLAAYVCSRSPRDRDAELFAHGAARRGPRKRPRDATRLPVDGPAAVPLDRLLGVHAYLAAEHLGAEPDLRDPHLLRSLARLADLRLLERASPFDDLAHPKFTCLLDAEPAHDLADTIRLPLGRYIAQ</sequence>
<dbReference type="GO" id="GO:0003688">
    <property type="term" value="F:DNA replication origin binding"/>
    <property type="evidence" value="ECO:0007669"/>
    <property type="project" value="TreeGrafter"/>
</dbReference>
<keyword evidence="3" id="KW-1185">Reference proteome</keyword>
<dbReference type="InterPro" id="IPR047088">
    <property type="entry name" value="ORC5_C"/>
</dbReference>
<dbReference type="GO" id="GO:0005664">
    <property type="term" value="C:nuclear origin of replication recognition complex"/>
    <property type="evidence" value="ECO:0007669"/>
    <property type="project" value="TreeGrafter"/>
</dbReference>
<dbReference type="InParanoid" id="F0YMH3"/>
<dbReference type="RefSeq" id="XP_009041624.1">
    <property type="nucleotide sequence ID" value="XM_009043376.1"/>
</dbReference>
<dbReference type="Gene3D" id="3.40.50.300">
    <property type="entry name" value="P-loop containing nucleotide triphosphate hydrolases"/>
    <property type="match status" value="1"/>
</dbReference>
<name>F0YMH3_AURAN</name>
<dbReference type="AlphaFoldDB" id="F0YMH3"/>
<evidence type="ECO:0000313" key="3">
    <source>
        <dbReference type="Proteomes" id="UP000002729"/>
    </source>
</evidence>
<dbReference type="SUPFAM" id="SSF52540">
    <property type="entry name" value="P-loop containing nucleoside triphosphate hydrolases"/>
    <property type="match status" value="1"/>
</dbReference>
<dbReference type="InterPro" id="IPR020796">
    <property type="entry name" value="ORC5"/>
</dbReference>
<dbReference type="Pfam" id="PF14630">
    <property type="entry name" value="ORC5_C"/>
    <property type="match status" value="1"/>
</dbReference>
<dbReference type="GO" id="GO:0006270">
    <property type="term" value="P:DNA replication initiation"/>
    <property type="evidence" value="ECO:0007669"/>
    <property type="project" value="TreeGrafter"/>
</dbReference>
<organism evidence="3">
    <name type="scientific">Aureococcus anophagefferens</name>
    <name type="common">Harmful bloom alga</name>
    <dbReference type="NCBI Taxonomy" id="44056"/>
    <lineage>
        <taxon>Eukaryota</taxon>
        <taxon>Sar</taxon>
        <taxon>Stramenopiles</taxon>
        <taxon>Ochrophyta</taxon>
        <taxon>Pelagophyceae</taxon>
        <taxon>Pelagomonadales</taxon>
        <taxon>Pelagomonadaceae</taxon>
        <taxon>Aureococcus</taxon>
    </lineage>
</organism>
<dbReference type="PANTHER" id="PTHR12705">
    <property type="entry name" value="ORIGIN RECOGNITION COMPLEX SUBUNIT 5"/>
    <property type="match status" value="1"/>
</dbReference>